<dbReference type="InterPro" id="IPR050602">
    <property type="entry name" value="Malonyl-ACP_OMT"/>
</dbReference>
<evidence type="ECO:0000256" key="5">
    <source>
        <dbReference type="HAMAP-Rule" id="MF_00835"/>
    </source>
</evidence>
<dbReference type="EMBL" id="DVHI01000062">
    <property type="protein sequence ID" value="HIR62866.1"/>
    <property type="molecule type" value="Genomic_DNA"/>
</dbReference>
<dbReference type="InterPro" id="IPR029063">
    <property type="entry name" value="SAM-dependent_MTases_sf"/>
</dbReference>
<dbReference type="HAMAP" id="MF_00835">
    <property type="entry name" value="BioC"/>
    <property type="match status" value="1"/>
</dbReference>
<dbReference type="PANTHER" id="PTHR13090:SF1">
    <property type="entry name" value="ARGININE-HYDROXYLASE NDUFAF5, MITOCHONDRIAL"/>
    <property type="match status" value="1"/>
</dbReference>
<dbReference type="CDD" id="cd02440">
    <property type="entry name" value="AdoMet_MTases"/>
    <property type="match status" value="1"/>
</dbReference>
<gene>
    <name evidence="5 6" type="primary">bioC</name>
    <name evidence="6" type="ORF">IAC94_05030</name>
</gene>
<dbReference type="Gene3D" id="3.40.50.150">
    <property type="entry name" value="Vaccinia Virus protein VP39"/>
    <property type="match status" value="1"/>
</dbReference>
<dbReference type="EC" id="2.1.1.197" evidence="5"/>
<comment type="pathway">
    <text evidence="5">Cofactor biosynthesis; biotin biosynthesis.</text>
</comment>
<keyword evidence="2 5" id="KW-0808">Transferase</keyword>
<comment type="similarity">
    <text evidence="5">Belongs to the methyltransferase superfamily.</text>
</comment>
<evidence type="ECO:0000256" key="3">
    <source>
        <dbReference type="ARBA" id="ARBA00022691"/>
    </source>
</evidence>
<evidence type="ECO:0000313" key="7">
    <source>
        <dbReference type="Proteomes" id="UP000886744"/>
    </source>
</evidence>
<dbReference type="GO" id="GO:0102130">
    <property type="term" value="F:malonyl-CoA methyltransferase activity"/>
    <property type="evidence" value="ECO:0007669"/>
    <property type="project" value="UniProtKB-EC"/>
</dbReference>
<evidence type="ECO:0000313" key="6">
    <source>
        <dbReference type="EMBL" id="HIR62866.1"/>
    </source>
</evidence>
<evidence type="ECO:0000256" key="4">
    <source>
        <dbReference type="ARBA" id="ARBA00022756"/>
    </source>
</evidence>
<proteinExistence type="inferred from homology"/>
<keyword evidence="1 5" id="KW-0489">Methyltransferase</keyword>
<dbReference type="NCBIfam" id="TIGR02072">
    <property type="entry name" value="BioC"/>
    <property type="match status" value="1"/>
</dbReference>
<reference evidence="6" key="1">
    <citation type="submission" date="2020-10" db="EMBL/GenBank/DDBJ databases">
        <authorList>
            <person name="Gilroy R."/>
        </authorList>
    </citation>
    <scope>NUCLEOTIDE SEQUENCE</scope>
    <source>
        <strain evidence="6">ChiHjej13B12-12457</strain>
    </source>
</reference>
<dbReference type="AlphaFoldDB" id="A0A9D1E1R6"/>
<dbReference type="GO" id="GO:0009102">
    <property type="term" value="P:biotin biosynthetic process"/>
    <property type="evidence" value="ECO:0007669"/>
    <property type="project" value="UniProtKB-UniRule"/>
</dbReference>
<keyword evidence="3 5" id="KW-0949">S-adenosyl-L-methionine</keyword>
<dbReference type="Proteomes" id="UP000886744">
    <property type="component" value="Unassembled WGS sequence"/>
</dbReference>
<evidence type="ECO:0000256" key="1">
    <source>
        <dbReference type="ARBA" id="ARBA00022603"/>
    </source>
</evidence>
<comment type="caution">
    <text evidence="6">The sequence shown here is derived from an EMBL/GenBank/DDBJ whole genome shotgun (WGS) entry which is preliminary data.</text>
</comment>
<keyword evidence="4 5" id="KW-0093">Biotin biosynthesis</keyword>
<protein>
    <recommendedName>
        <fullName evidence="5">Malonyl-[acyl-carrier protein] O-methyltransferase</fullName>
        <shortName evidence="5">Malonyl-ACP O-methyltransferase</shortName>
        <ecNumber evidence="5">2.1.1.197</ecNumber>
    </recommendedName>
    <alternativeName>
        <fullName evidence="5">Biotin synthesis protein BioC</fullName>
    </alternativeName>
</protein>
<name>A0A9D1E1R6_9BACT</name>
<dbReference type="InterPro" id="IPR011814">
    <property type="entry name" value="BioC"/>
</dbReference>
<dbReference type="GO" id="GO:0032259">
    <property type="term" value="P:methylation"/>
    <property type="evidence" value="ECO:0007669"/>
    <property type="project" value="UniProtKB-KW"/>
</dbReference>
<evidence type="ECO:0000256" key="2">
    <source>
        <dbReference type="ARBA" id="ARBA00022679"/>
    </source>
</evidence>
<comment type="catalytic activity">
    <reaction evidence="5">
        <text>malonyl-[ACP] + S-adenosyl-L-methionine = malonyl-[ACP] methyl ester + S-adenosyl-L-homocysteine</text>
        <dbReference type="Rhea" id="RHEA:17105"/>
        <dbReference type="Rhea" id="RHEA-COMP:9623"/>
        <dbReference type="Rhea" id="RHEA-COMP:9954"/>
        <dbReference type="ChEBI" id="CHEBI:57856"/>
        <dbReference type="ChEBI" id="CHEBI:59789"/>
        <dbReference type="ChEBI" id="CHEBI:78449"/>
        <dbReference type="ChEBI" id="CHEBI:78845"/>
        <dbReference type="EC" id="2.1.1.197"/>
    </reaction>
</comment>
<reference evidence="6" key="2">
    <citation type="journal article" date="2021" name="PeerJ">
        <title>Extensive microbial diversity within the chicken gut microbiome revealed by metagenomics and culture.</title>
        <authorList>
            <person name="Gilroy R."/>
            <person name="Ravi A."/>
            <person name="Getino M."/>
            <person name="Pursley I."/>
            <person name="Horton D.L."/>
            <person name="Alikhan N.F."/>
            <person name="Baker D."/>
            <person name="Gharbi K."/>
            <person name="Hall N."/>
            <person name="Watson M."/>
            <person name="Adriaenssens E.M."/>
            <person name="Foster-Nyarko E."/>
            <person name="Jarju S."/>
            <person name="Secka A."/>
            <person name="Antonio M."/>
            <person name="Oren A."/>
            <person name="Chaudhuri R.R."/>
            <person name="La Ragione R."/>
            <person name="Hildebrand F."/>
            <person name="Pallen M.J."/>
        </authorList>
    </citation>
    <scope>NUCLEOTIDE SEQUENCE</scope>
    <source>
        <strain evidence="6">ChiHjej13B12-12457</strain>
    </source>
</reference>
<dbReference type="SUPFAM" id="SSF53335">
    <property type="entry name" value="S-adenosyl-L-methionine-dependent methyltransferases"/>
    <property type="match status" value="1"/>
</dbReference>
<accession>A0A9D1E1R6</accession>
<dbReference type="Pfam" id="PF13489">
    <property type="entry name" value="Methyltransf_23"/>
    <property type="match status" value="1"/>
</dbReference>
<sequence length="266" mass="29132">MDKHLIHQRFAKSIRSYAEYAQAQSVIASKLCSLLSSVLAEEPGGVLEVGCGTGTFTRRFLQKFHPEELVLNDICPEVEETLSDLLTSADTDTASDGGSLSHTPLVRFVPGDAELCPLPGDRDLIVSCSVMQWFEDPGAFIVRCRTLLRDGGCLALTTFGPDNLQEITSVTGTGLSYLPLEWLHGLLTDAGLRAVLAEEEHITLHFPSPMDVLRHLKHTGVTGITRTAWTRGRLEEFSAMYSARYGSTDGSVPLTYHPICLIARKD</sequence>
<dbReference type="PANTHER" id="PTHR13090">
    <property type="entry name" value="ARGININE-HYDROXYLASE NDUFAF5, MITOCHONDRIAL"/>
    <property type="match status" value="1"/>
</dbReference>
<dbReference type="GO" id="GO:0010340">
    <property type="term" value="F:carboxyl-O-methyltransferase activity"/>
    <property type="evidence" value="ECO:0007669"/>
    <property type="project" value="UniProtKB-UniRule"/>
</dbReference>
<organism evidence="6 7">
    <name type="scientific">Candidatus Coprenecus avistercoris</name>
    <dbReference type="NCBI Taxonomy" id="2840730"/>
    <lineage>
        <taxon>Bacteria</taxon>
        <taxon>Pseudomonadati</taxon>
        <taxon>Bacteroidota</taxon>
        <taxon>Bacteroidia</taxon>
        <taxon>Bacteroidales</taxon>
        <taxon>Rikenellaceae</taxon>
        <taxon>Rikenellaceae incertae sedis</taxon>
        <taxon>Candidatus Coprenecus</taxon>
    </lineage>
</organism>
<comment type="function">
    <text evidence="5">Converts the free carboxyl group of a malonyl-thioester to its methyl ester by transfer of a methyl group from S-adenosyl-L-methionine (SAM). It allows to synthesize pimeloyl-ACP via the fatty acid synthetic pathway.</text>
</comment>